<comment type="cofactor">
    <cofactor evidence="1">
        <name>L-ascorbate</name>
        <dbReference type="ChEBI" id="CHEBI:38290"/>
    </cofactor>
</comment>
<keyword evidence="2" id="KW-0479">Metal-binding</keyword>
<evidence type="ECO:0000259" key="7">
    <source>
        <dbReference type="PROSITE" id="PS51471"/>
    </source>
</evidence>
<keyword evidence="3" id="KW-0847">Vitamin C</keyword>
<evidence type="ECO:0000256" key="3">
    <source>
        <dbReference type="ARBA" id="ARBA00022896"/>
    </source>
</evidence>
<dbReference type="Proteomes" id="UP001138540">
    <property type="component" value="Unassembled WGS sequence"/>
</dbReference>
<dbReference type="InterPro" id="IPR006620">
    <property type="entry name" value="Pro_4_hyd_alph"/>
</dbReference>
<comment type="caution">
    <text evidence="8">The sequence shown here is derived from an EMBL/GenBank/DDBJ whole genome shotgun (WGS) entry which is preliminary data.</text>
</comment>
<dbReference type="PANTHER" id="PTHR10869:SF246">
    <property type="entry name" value="TRANSMEMBRANE PROLYL 4-HYDROXYLASE"/>
    <property type="match status" value="1"/>
</dbReference>
<keyword evidence="9" id="KW-1185">Reference proteome</keyword>
<evidence type="ECO:0000256" key="1">
    <source>
        <dbReference type="ARBA" id="ARBA00001961"/>
    </source>
</evidence>
<proteinExistence type="predicted"/>
<keyword evidence="6" id="KW-0408">Iron</keyword>
<accession>A0ABR6NC47</accession>
<gene>
    <name evidence="8" type="ORF">HNP60_000798</name>
</gene>
<evidence type="ECO:0000256" key="2">
    <source>
        <dbReference type="ARBA" id="ARBA00022723"/>
    </source>
</evidence>
<keyword evidence="5 8" id="KW-0560">Oxidoreductase</keyword>
<dbReference type="PROSITE" id="PS51471">
    <property type="entry name" value="FE2OG_OXY"/>
    <property type="match status" value="1"/>
</dbReference>
<dbReference type="RefSeq" id="WP_184150448.1">
    <property type="nucleotide sequence ID" value="NZ_JACHKA010000001.1"/>
</dbReference>
<dbReference type="PANTHER" id="PTHR10869">
    <property type="entry name" value="PROLYL 4-HYDROXYLASE ALPHA SUBUNIT"/>
    <property type="match status" value="1"/>
</dbReference>
<organism evidence="8 9">
    <name type="scientific">Sphingobium lignivorans</name>
    <dbReference type="NCBI Taxonomy" id="2735886"/>
    <lineage>
        <taxon>Bacteria</taxon>
        <taxon>Pseudomonadati</taxon>
        <taxon>Pseudomonadota</taxon>
        <taxon>Alphaproteobacteria</taxon>
        <taxon>Sphingomonadales</taxon>
        <taxon>Sphingomonadaceae</taxon>
        <taxon>Sphingobium</taxon>
    </lineage>
</organism>
<evidence type="ECO:0000256" key="6">
    <source>
        <dbReference type="ARBA" id="ARBA00023004"/>
    </source>
</evidence>
<dbReference type="GO" id="GO:0004656">
    <property type="term" value="F:procollagen-proline 4-dioxygenase activity"/>
    <property type="evidence" value="ECO:0007669"/>
    <property type="project" value="UniProtKB-EC"/>
</dbReference>
<dbReference type="SMART" id="SM00702">
    <property type="entry name" value="P4Hc"/>
    <property type="match status" value="1"/>
</dbReference>
<reference evidence="8 9" key="1">
    <citation type="submission" date="2020-08" db="EMBL/GenBank/DDBJ databases">
        <title>Exploring microbial biodiversity for novel pathways involved in the catabolism of aromatic compounds derived from lignin.</title>
        <authorList>
            <person name="Elkins J."/>
        </authorList>
    </citation>
    <scope>NUCLEOTIDE SEQUENCE [LARGE SCALE GENOMIC DNA]</scope>
    <source>
        <strain evidence="8 9">B1D3A</strain>
    </source>
</reference>
<evidence type="ECO:0000256" key="4">
    <source>
        <dbReference type="ARBA" id="ARBA00022964"/>
    </source>
</evidence>
<dbReference type="InterPro" id="IPR045054">
    <property type="entry name" value="P4HA-like"/>
</dbReference>
<evidence type="ECO:0000313" key="9">
    <source>
        <dbReference type="Proteomes" id="UP001138540"/>
    </source>
</evidence>
<dbReference type="InterPro" id="IPR044862">
    <property type="entry name" value="Pro_4_hyd_alph_FE2OG_OXY"/>
</dbReference>
<feature type="domain" description="Fe2OG dioxygenase" evidence="7">
    <location>
        <begin position="110"/>
        <end position="220"/>
    </location>
</feature>
<name>A0ABR6NC47_9SPHN</name>
<dbReference type="EC" id="1.14.11.2" evidence="8"/>
<evidence type="ECO:0000313" key="8">
    <source>
        <dbReference type="EMBL" id="MBB5984824.1"/>
    </source>
</evidence>
<dbReference type="EMBL" id="JACHKA010000001">
    <property type="protein sequence ID" value="MBB5984824.1"/>
    <property type="molecule type" value="Genomic_DNA"/>
</dbReference>
<evidence type="ECO:0000256" key="5">
    <source>
        <dbReference type="ARBA" id="ARBA00023002"/>
    </source>
</evidence>
<sequence length="229" mass="26025">MTQTWLDDADVPSQARAEIGERTRQRLSRNPMVSRLPTDKAEMFLRHGLVSPAECAKLIDKIDAGCKPSKLFSGTDSGYRTSSSCNLDIYDPFIIAITKRIDALMGMEGDHGELLQGQRYEQTQQYHLHCDYFPGNVHYWPAMRVSGGQRCWTAMAYLCDVEEGGETHFPRLGLTVPPRTGTLLMWNNMNADGSPNHDTLHAALPVSRGVKYVVTRWYRERRWEPHSKP</sequence>
<dbReference type="InterPro" id="IPR005123">
    <property type="entry name" value="Oxoglu/Fe-dep_dioxygenase_dom"/>
</dbReference>
<protein>
    <submittedName>
        <fullName evidence="8">Prolyl 4-hydroxylase</fullName>
        <ecNumber evidence="8">1.14.11.2</ecNumber>
    </submittedName>
</protein>
<keyword evidence="4" id="KW-0223">Dioxygenase</keyword>
<dbReference type="Pfam" id="PF13640">
    <property type="entry name" value="2OG-FeII_Oxy_3"/>
    <property type="match status" value="1"/>
</dbReference>
<dbReference type="Gene3D" id="2.60.120.620">
    <property type="entry name" value="q2cbj1_9rhob like domain"/>
    <property type="match status" value="1"/>
</dbReference>